<dbReference type="PANTHER" id="PTHR43422:SF3">
    <property type="entry name" value="THIAMINE THIAZOLE SYNTHASE"/>
    <property type="match status" value="1"/>
</dbReference>
<sequence>MDTLDLSWHAHLVRDESGAGRTAVTGDAVVIGAGMAGLTAARVLADRFARVTVVDRDSLPAEAESRRGVPQGAHPHALLAVGRTVLEELFPGLTDELVELGARWIDVVRDAIVWQLDGHRVRADSGIEMLCMSRPLLESCVRRRLRALPNVELRSNTAVAGLTGHRGRRVSGVELADGGELPADLVVDASGRGSRSDSWLRDLGFPAAPESVITVRMHYTTRLVRGRLDRLGGPGMLVAAESPPGHRRYGAAFPLEGDRWFVTLGGYHGDRAPTDPEGFQRFADELPESSIAELLRGAESLSDPATYSFPTSRRRHFERLRLVPAGYVAVGDAVCSFNPVYGHGMTVAALEAVTLGKCLDRHGSADASLARDFYRRSAGLIAVAWDMAASADFTYPDTTGPRPRGLAVTHWYQRRIVRATHVSAEVTGAIVRVQHLIEPATILLRPAMVAKVLRAARQARRAQPATTRRTAPDRSR</sequence>
<evidence type="ECO:0000313" key="3">
    <source>
        <dbReference type="Proteomes" id="UP000245697"/>
    </source>
</evidence>
<gene>
    <name evidence="2" type="ORF">BC793_13275</name>
</gene>
<protein>
    <submittedName>
        <fullName evidence="2">Flavin-dependent dehydrogenase</fullName>
    </submittedName>
</protein>
<dbReference type="Proteomes" id="UP000245697">
    <property type="component" value="Unassembled WGS sequence"/>
</dbReference>
<comment type="caution">
    <text evidence="2">The sequence shown here is derived from an EMBL/GenBank/DDBJ whole genome shotgun (WGS) entry which is preliminary data.</text>
</comment>
<dbReference type="EMBL" id="QGGR01000032">
    <property type="protein sequence ID" value="PWK31726.1"/>
    <property type="molecule type" value="Genomic_DNA"/>
</dbReference>
<dbReference type="Gene3D" id="3.50.50.60">
    <property type="entry name" value="FAD/NAD(P)-binding domain"/>
    <property type="match status" value="1"/>
</dbReference>
<dbReference type="InterPro" id="IPR036188">
    <property type="entry name" value="FAD/NAD-bd_sf"/>
</dbReference>
<evidence type="ECO:0000259" key="1">
    <source>
        <dbReference type="Pfam" id="PF01266"/>
    </source>
</evidence>
<dbReference type="PANTHER" id="PTHR43422">
    <property type="entry name" value="THIAMINE THIAZOLE SYNTHASE"/>
    <property type="match status" value="1"/>
</dbReference>
<dbReference type="AlphaFoldDB" id="A0A316ELP5"/>
<accession>A0A316ELP5</accession>
<keyword evidence="3" id="KW-1185">Reference proteome</keyword>
<dbReference type="Pfam" id="PF01266">
    <property type="entry name" value="DAO"/>
    <property type="match status" value="1"/>
</dbReference>
<evidence type="ECO:0000313" key="2">
    <source>
        <dbReference type="EMBL" id="PWK31726.1"/>
    </source>
</evidence>
<feature type="domain" description="FAD dependent oxidoreductase" evidence="1">
    <location>
        <begin position="27"/>
        <end position="67"/>
    </location>
</feature>
<name>A0A316ELP5_9ACTN</name>
<reference evidence="2 3" key="1">
    <citation type="submission" date="2018-05" db="EMBL/GenBank/DDBJ databases">
        <title>Genomic Encyclopedia of Archaeal and Bacterial Type Strains, Phase II (KMG-II): from individual species to whole genera.</title>
        <authorList>
            <person name="Goeker M."/>
        </authorList>
    </citation>
    <scope>NUCLEOTIDE SEQUENCE [LARGE SCALE GENOMIC DNA]</scope>
    <source>
        <strain evidence="2 3">DSM 45184</strain>
    </source>
</reference>
<dbReference type="SUPFAM" id="SSF51905">
    <property type="entry name" value="FAD/NAD(P)-binding domain"/>
    <property type="match status" value="1"/>
</dbReference>
<proteinExistence type="predicted"/>
<dbReference type="InterPro" id="IPR006076">
    <property type="entry name" value="FAD-dep_OxRdtase"/>
</dbReference>
<organism evidence="2 3">
    <name type="scientific">Actinoplanes xinjiangensis</name>
    <dbReference type="NCBI Taxonomy" id="512350"/>
    <lineage>
        <taxon>Bacteria</taxon>
        <taxon>Bacillati</taxon>
        <taxon>Actinomycetota</taxon>
        <taxon>Actinomycetes</taxon>
        <taxon>Micromonosporales</taxon>
        <taxon>Micromonosporaceae</taxon>
        <taxon>Actinoplanes</taxon>
    </lineage>
</organism>